<reference evidence="6" key="1">
    <citation type="submission" date="2023-06" db="EMBL/GenBank/DDBJ databases">
        <title>Genomic of Parafulvivirga corallium.</title>
        <authorList>
            <person name="Wang G."/>
        </authorList>
    </citation>
    <scope>NUCLEOTIDE SEQUENCE</scope>
    <source>
        <strain evidence="6">BMA10</strain>
    </source>
</reference>
<dbReference type="NCBIfam" id="NF009807">
    <property type="entry name" value="PRK13291.1"/>
    <property type="match status" value="1"/>
</dbReference>
<keyword evidence="2" id="KW-0479">Metal-binding</keyword>
<dbReference type="RefSeq" id="WP_346750879.1">
    <property type="nucleotide sequence ID" value="NZ_JAUJEA010000002.1"/>
</dbReference>
<feature type="domain" description="DinB-like" evidence="5">
    <location>
        <begin position="39"/>
        <end position="171"/>
    </location>
</feature>
<keyword evidence="4" id="KW-0862">Zinc</keyword>
<keyword evidence="1" id="KW-0963">Cytoplasm</keyword>
<evidence type="ECO:0000313" key="6">
    <source>
        <dbReference type="EMBL" id="MDN5200849.1"/>
    </source>
</evidence>
<dbReference type="EMBL" id="JAUJEA010000002">
    <property type="protein sequence ID" value="MDN5200849.1"/>
    <property type="molecule type" value="Genomic_DNA"/>
</dbReference>
<dbReference type="InterPro" id="IPR024775">
    <property type="entry name" value="DinB-like"/>
</dbReference>
<protein>
    <submittedName>
        <fullName evidence="6">Metal-dependent hydrolase</fullName>
    </submittedName>
</protein>
<organism evidence="6 7">
    <name type="scientific">Splendidivirga corallicola</name>
    <dbReference type="NCBI Taxonomy" id="3051826"/>
    <lineage>
        <taxon>Bacteria</taxon>
        <taxon>Pseudomonadati</taxon>
        <taxon>Bacteroidota</taxon>
        <taxon>Cytophagia</taxon>
        <taxon>Cytophagales</taxon>
        <taxon>Splendidivirgaceae</taxon>
        <taxon>Splendidivirga</taxon>
    </lineage>
</organism>
<evidence type="ECO:0000256" key="3">
    <source>
        <dbReference type="ARBA" id="ARBA00022801"/>
    </source>
</evidence>
<sequence>MSTNPAIEKLKYPIGRFSKPGFIGPSEIERYINQIESLPVQMKKAVDGITEDELDTPYRPNGWTVRQVIHHVPDSHMNSYIRFKWTLTEDNPSIKAYYEDRWAELPDSKISIDVSLNLLASLHERWVILLKSMNEQDFHRTFQHPEMKHPMRLDTSLALYAWHGEHHLAHINLVKHSASVKP</sequence>
<evidence type="ECO:0000256" key="1">
    <source>
        <dbReference type="ARBA" id="ARBA00022490"/>
    </source>
</evidence>
<proteinExistence type="inferred from homology"/>
<dbReference type="Pfam" id="PF12867">
    <property type="entry name" value="DinB_2"/>
    <property type="match status" value="1"/>
</dbReference>
<dbReference type="Gene3D" id="1.20.120.450">
    <property type="entry name" value="dinb family like domain"/>
    <property type="match status" value="1"/>
</dbReference>
<keyword evidence="3 6" id="KW-0378">Hydrolase</keyword>
<evidence type="ECO:0000259" key="5">
    <source>
        <dbReference type="Pfam" id="PF12867"/>
    </source>
</evidence>
<comment type="caution">
    <text evidence="6">The sequence shown here is derived from an EMBL/GenBank/DDBJ whole genome shotgun (WGS) entry which is preliminary data.</text>
</comment>
<dbReference type="HAMAP" id="MF_01256">
    <property type="entry name" value="YfiT_hydrol"/>
    <property type="match status" value="1"/>
</dbReference>
<keyword evidence="7" id="KW-1185">Reference proteome</keyword>
<dbReference type="InterPro" id="IPR034660">
    <property type="entry name" value="DinB/YfiT-like"/>
</dbReference>
<accession>A0ABT8KKV2</accession>
<dbReference type="Proteomes" id="UP001172082">
    <property type="component" value="Unassembled WGS sequence"/>
</dbReference>
<evidence type="ECO:0000313" key="7">
    <source>
        <dbReference type="Proteomes" id="UP001172082"/>
    </source>
</evidence>
<evidence type="ECO:0000256" key="4">
    <source>
        <dbReference type="ARBA" id="ARBA00022833"/>
    </source>
</evidence>
<dbReference type="GO" id="GO:0016787">
    <property type="term" value="F:hydrolase activity"/>
    <property type="evidence" value="ECO:0007669"/>
    <property type="project" value="UniProtKB-KW"/>
</dbReference>
<evidence type="ECO:0000256" key="2">
    <source>
        <dbReference type="ARBA" id="ARBA00022723"/>
    </source>
</evidence>
<dbReference type="SUPFAM" id="SSF109854">
    <property type="entry name" value="DinB/YfiT-like putative metalloenzymes"/>
    <property type="match status" value="1"/>
</dbReference>
<dbReference type="InterPro" id="IPR023774">
    <property type="entry name" value="Put_metal_dep_hydrolase_YfiT"/>
</dbReference>
<name>A0ABT8KKV2_9BACT</name>
<gene>
    <name evidence="6" type="ORF">QQ008_05740</name>
</gene>